<keyword evidence="7" id="KW-0653">Protein transport</keyword>
<dbReference type="CDD" id="cd24017">
    <property type="entry name" value="ASKHA_T2SSL_N"/>
    <property type="match status" value="1"/>
</dbReference>
<dbReference type="InterPro" id="IPR043129">
    <property type="entry name" value="ATPase_NBD"/>
</dbReference>
<evidence type="ECO:0000256" key="4">
    <source>
        <dbReference type="ARBA" id="ARBA00022475"/>
    </source>
</evidence>
<dbReference type="RefSeq" id="WP_171093457.1">
    <property type="nucleotide sequence ID" value="NZ_CP053069.1"/>
</dbReference>
<dbReference type="InterPro" id="IPR007812">
    <property type="entry name" value="T2SS_protein-GspL"/>
</dbReference>
<evidence type="ECO:0000256" key="2">
    <source>
        <dbReference type="ARBA" id="ARBA00005318"/>
    </source>
</evidence>
<dbReference type="InterPro" id="IPR024230">
    <property type="entry name" value="GspL_cyto_dom"/>
</dbReference>
<feature type="domain" description="GspL cytoplasmic actin-ATPase-like" evidence="11">
    <location>
        <begin position="37"/>
        <end position="169"/>
    </location>
</feature>
<evidence type="ECO:0000256" key="3">
    <source>
        <dbReference type="ARBA" id="ARBA00022448"/>
    </source>
</evidence>
<dbReference type="KEGG" id="uru:DSM104443_02891"/>
<dbReference type="GO" id="GO:0015628">
    <property type="term" value="P:protein secretion by the type II secretion system"/>
    <property type="evidence" value="ECO:0007669"/>
    <property type="project" value="InterPro"/>
</dbReference>
<evidence type="ECO:0000256" key="6">
    <source>
        <dbReference type="ARBA" id="ARBA00022692"/>
    </source>
</evidence>
<dbReference type="InterPro" id="IPR025691">
    <property type="entry name" value="GspL_pp_dom"/>
</dbReference>
<dbReference type="GO" id="GO:0005886">
    <property type="term" value="C:plasma membrane"/>
    <property type="evidence" value="ECO:0007669"/>
    <property type="project" value="UniProtKB-SubCell"/>
</dbReference>
<gene>
    <name evidence="13" type="ORF">DSM104443_02891</name>
</gene>
<comment type="subcellular location">
    <subcellularLocation>
        <location evidence="1">Cell inner membrane</location>
        <topology evidence="1">Single-pass membrane protein</topology>
    </subcellularLocation>
</comment>
<accession>A0A6M4GY24</accession>
<evidence type="ECO:0000256" key="5">
    <source>
        <dbReference type="ARBA" id="ARBA00022519"/>
    </source>
</evidence>
<evidence type="ECO:0008006" key="15">
    <source>
        <dbReference type="Google" id="ProtNLM"/>
    </source>
</evidence>
<proteinExistence type="inferred from homology"/>
<dbReference type="Proteomes" id="UP000501534">
    <property type="component" value="Chromosome"/>
</dbReference>
<organism evidence="13 14">
    <name type="scientific">Usitatibacter rugosus</name>
    <dbReference type="NCBI Taxonomy" id="2732067"/>
    <lineage>
        <taxon>Bacteria</taxon>
        <taxon>Pseudomonadati</taxon>
        <taxon>Pseudomonadota</taxon>
        <taxon>Betaproteobacteria</taxon>
        <taxon>Nitrosomonadales</taxon>
        <taxon>Usitatibacteraceae</taxon>
        <taxon>Usitatibacter</taxon>
    </lineage>
</organism>
<reference evidence="13 14" key="1">
    <citation type="submission" date="2020-04" db="EMBL/GenBank/DDBJ databases">
        <title>Usitatibacter rugosus gen. nov., sp. nov. and Usitatibacter palustris sp. nov., novel members of Usitatibacteraceae fam. nov. within the order Nitrosomonadales isolated from soil.</title>
        <authorList>
            <person name="Huber K.J."/>
            <person name="Neumann-Schaal M."/>
            <person name="Geppert A."/>
            <person name="Luckner M."/>
            <person name="Wanner G."/>
            <person name="Overmann J."/>
        </authorList>
    </citation>
    <scope>NUCLEOTIDE SEQUENCE [LARGE SCALE GENOMIC DNA]</scope>
    <source>
        <strain evidence="13 14">0125_3</strain>
    </source>
</reference>
<dbReference type="SUPFAM" id="SSF53067">
    <property type="entry name" value="Actin-like ATPase domain"/>
    <property type="match status" value="1"/>
</dbReference>
<keyword evidence="6 10" id="KW-0812">Transmembrane</keyword>
<dbReference type="PIRSF" id="PIRSF015761">
    <property type="entry name" value="Protein_L"/>
    <property type="match status" value="1"/>
</dbReference>
<evidence type="ECO:0000313" key="13">
    <source>
        <dbReference type="EMBL" id="QJR11808.1"/>
    </source>
</evidence>
<evidence type="ECO:0000256" key="7">
    <source>
        <dbReference type="ARBA" id="ARBA00022927"/>
    </source>
</evidence>
<dbReference type="GO" id="GO:0009276">
    <property type="term" value="C:Gram-negative-bacterium-type cell wall"/>
    <property type="evidence" value="ECO:0007669"/>
    <property type="project" value="InterPro"/>
</dbReference>
<dbReference type="Gene3D" id="3.30.420.380">
    <property type="match status" value="1"/>
</dbReference>
<dbReference type="Pfam" id="PF05134">
    <property type="entry name" value="T2SSL"/>
    <property type="match status" value="1"/>
</dbReference>
<sequence length="362" mass="38516">MKLRLFLPATDRLDDATPLAWLLLDARGEVLRSGTSPMADIPRADDVEAILPASRVLFARLKLPRVNAATIRELLPFAVEDRLLADPAHIHAVAGATNEAGDTLVAVVDRGWIESATRVLAAHGIRPRSAWCESALLAGGQGDWHAVLRDDHGFLVDDEGVAVSFDRSVGGELPLALRVAIDEAGGRGQRPHTVRLHTDASATLPDLARWSEQAGIAFAAGSAWGTIVASPAPRGAIDLLRGVVTPGTMRGAGILPRAAVVLLGLIALLQLAFTAVDAWRLQKAHDALVARQEEVFRTAFPDAKVIVDPSLQLSRNLADLKRSRGLASDDDFLAQATKAARDFPTGSAKAVSYANGRLEVKP</sequence>
<keyword evidence="8 10" id="KW-1133">Transmembrane helix</keyword>
<dbReference type="EMBL" id="CP053069">
    <property type="protein sequence ID" value="QJR11808.1"/>
    <property type="molecule type" value="Genomic_DNA"/>
</dbReference>
<feature type="domain" description="GspL periplasmic" evidence="12">
    <location>
        <begin position="257"/>
        <end position="360"/>
    </location>
</feature>
<evidence type="ECO:0000256" key="9">
    <source>
        <dbReference type="ARBA" id="ARBA00023136"/>
    </source>
</evidence>
<keyword evidence="14" id="KW-1185">Reference proteome</keyword>
<keyword evidence="9 10" id="KW-0472">Membrane</keyword>
<name>A0A6M4GY24_9PROT</name>
<evidence type="ECO:0000256" key="10">
    <source>
        <dbReference type="SAM" id="Phobius"/>
    </source>
</evidence>
<dbReference type="AlphaFoldDB" id="A0A6M4GY24"/>
<keyword evidence="4" id="KW-1003">Cell membrane</keyword>
<evidence type="ECO:0000259" key="11">
    <source>
        <dbReference type="Pfam" id="PF05134"/>
    </source>
</evidence>
<protein>
    <recommendedName>
        <fullName evidence="15">General secretion pathway protein L</fullName>
    </recommendedName>
</protein>
<evidence type="ECO:0000313" key="14">
    <source>
        <dbReference type="Proteomes" id="UP000501534"/>
    </source>
</evidence>
<evidence type="ECO:0000256" key="8">
    <source>
        <dbReference type="ARBA" id="ARBA00022989"/>
    </source>
</evidence>
<dbReference type="GO" id="GO:0015627">
    <property type="term" value="C:type II protein secretion system complex"/>
    <property type="evidence" value="ECO:0007669"/>
    <property type="project" value="InterPro"/>
</dbReference>
<dbReference type="Pfam" id="PF12693">
    <property type="entry name" value="GspL_C"/>
    <property type="match status" value="1"/>
</dbReference>
<keyword evidence="5" id="KW-0997">Cell inner membrane</keyword>
<comment type="similarity">
    <text evidence="2">Belongs to the GSP L family.</text>
</comment>
<keyword evidence="3" id="KW-0813">Transport</keyword>
<dbReference type="NCBIfam" id="TIGR01709">
    <property type="entry name" value="typeII_sec_gspL"/>
    <property type="match status" value="1"/>
</dbReference>
<evidence type="ECO:0000259" key="12">
    <source>
        <dbReference type="Pfam" id="PF12693"/>
    </source>
</evidence>
<feature type="transmembrane region" description="Helical" evidence="10">
    <location>
        <begin position="254"/>
        <end position="276"/>
    </location>
</feature>
<evidence type="ECO:0000256" key="1">
    <source>
        <dbReference type="ARBA" id="ARBA00004377"/>
    </source>
</evidence>